<dbReference type="AlphaFoldDB" id="A0A072VV38"/>
<dbReference type="Proteomes" id="UP000002051">
    <property type="component" value="Unassembled WGS sequence"/>
</dbReference>
<reference evidence="1 3" key="1">
    <citation type="journal article" date="2011" name="Nature">
        <title>The Medicago genome provides insight into the evolution of rhizobial symbioses.</title>
        <authorList>
            <person name="Young N.D."/>
            <person name="Debelle F."/>
            <person name="Oldroyd G.E."/>
            <person name="Geurts R."/>
            <person name="Cannon S.B."/>
            <person name="Udvardi M.K."/>
            <person name="Benedito V.A."/>
            <person name="Mayer K.F."/>
            <person name="Gouzy J."/>
            <person name="Schoof H."/>
            <person name="Van de Peer Y."/>
            <person name="Proost S."/>
            <person name="Cook D.R."/>
            <person name="Meyers B.C."/>
            <person name="Spannagl M."/>
            <person name="Cheung F."/>
            <person name="De Mita S."/>
            <person name="Krishnakumar V."/>
            <person name="Gundlach H."/>
            <person name="Zhou S."/>
            <person name="Mudge J."/>
            <person name="Bharti A.K."/>
            <person name="Murray J.D."/>
            <person name="Naoumkina M.A."/>
            <person name="Rosen B."/>
            <person name="Silverstein K.A."/>
            <person name="Tang H."/>
            <person name="Rombauts S."/>
            <person name="Zhao P.X."/>
            <person name="Zhou P."/>
            <person name="Barbe V."/>
            <person name="Bardou P."/>
            <person name="Bechner M."/>
            <person name="Bellec A."/>
            <person name="Berger A."/>
            <person name="Berges H."/>
            <person name="Bidwell S."/>
            <person name="Bisseling T."/>
            <person name="Choisne N."/>
            <person name="Couloux A."/>
            <person name="Denny R."/>
            <person name="Deshpande S."/>
            <person name="Dai X."/>
            <person name="Doyle J.J."/>
            <person name="Dudez A.M."/>
            <person name="Farmer A.D."/>
            <person name="Fouteau S."/>
            <person name="Franken C."/>
            <person name="Gibelin C."/>
            <person name="Gish J."/>
            <person name="Goldstein S."/>
            <person name="Gonzalez A.J."/>
            <person name="Green P.J."/>
            <person name="Hallab A."/>
            <person name="Hartog M."/>
            <person name="Hua A."/>
            <person name="Humphray S.J."/>
            <person name="Jeong D.H."/>
            <person name="Jing Y."/>
            <person name="Jocker A."/>
            <person name="Kenton S.M."/>
            <person name="Kim D.J."/>
            <person name="Klee K."/>
            <person name="Lai H."/>
            <person name="Lang C."/>
            <person name="Lin S."/>
            <person name="Macmil S.L."/>
            <person name="Magdelenat G."/>
            <person name="Matthews L."/>
            <person name="McCorrison J."/>
            <person name="Monaghan E.L."/>
            <person name="Mun J.H."/>
            <person name="Najar F.Z."/>
            <person name="Nicholson C."/>
            <person name="Noirot C."/>
            <person name="O'Bleness M."/>
            <person name="Paule C.R."/>
            <person name="Poulain J."/>
            <person name="Prion F."/>
            <person name="Qin B."/>
            <person name="Qu C."/>
            <person name="Retzel E.F."/>
            <person name="Riddle C."/>
            <person name="Sallet E."/>
            <person name="Samain S."/>
            <person name="Samson N."/>
            <person name="Sanders I."/>
            <person name="Saurat O."/>
            <person name="Scarpelli C."/>
            <person name="Schiex T."/>
            <person name="Segurens B."/>
            <person name="Severin A.J."/>
            <person name="Sherrier D.J."/>
            <person name="Shi R."/>
            <person name="Sims S."/>
            <person name="Singer S.R."/>
            <person name="Sinharoy S."/>
            <person name="Sterck L."/>
            <person name="Viollet A."/>
            <person name="Wang B.B."/>
            <person name="Wang K."/>
            <person name="Wang M."/>
            <person name="Wang X."/>
            <person name="Warfsmann J."/>
            <person name="Weissenbach J."/>
            <person name="White D.D."/>
            <person name="White J.D."/>
            <person name="Wiley G.B."/>
            <person name="Wincker P."/>
            <person name="Xing Y."/>
            <person name="Yang L."/>
            <person name="Yao Z."/>
            <person name="Ying F."/>
            <person name="Zhai J."/>
            <person name="Zhou L."/>
            <person name="Zuber A."/>
            <person name="Denarie J."/>
            <person name="Dixon R.A."/>
            <person name="May G.D."/>
            <person name="Schwartz D.C."/>
            <person name="Rogers J."/>
            <person name="Quetier F."/>
            <person name="Town C.D."/>
            <person name="Roe B.A."/>
        </authorList>
    </citation>
    <scope>NUCLEOTIDE SEQUENCE [LARGE SCALE GENOMIC DNA]</scope>
    <source>
        <strain evidence="1">A17</strain>
        <strain evidence="2 3">cv. Jemalong A17</strain>
    </source>
</reference>
<dbReference type="InterPro" id="IPR044730">
    <property type="entry name" value="RNase_H-like_dom_plant"/>
</dbReference>
<dbReference type="EMBL" id="CM001217">
    <property type="protein sequence ID" value="KEH41950.1"/>
    <property type="molecule type" value="Genomic_DNA"/>
</dbReference>
<proteinExistence type="predicted"/>
<organism evidence="1 3">
    <name type="scientific">Medicago truncatula</name>
    <name type="common">Barrel medic</name>
    <name type="synonym">Medicago tribuloides</name>
    <dbReference type="NCBI Taxonomy" id="3880"/>
    <lineage>
        <taxon>Eukaryota</taxon>
        <taxon>Viridiplantae</taxon>
        <taxon>Streptophyta</taxon>
        <taxon>Embryophyta</taxon>
        <taxon>Tracheophyta</taxon>
        <taxon>Spermatophyta</taxon>
        <taxon>Magnoliopsida</taxon>
        <taxon>eudicotyledons</taxon>
        <taxon>Gunneridae</taxon>
        <taxon>Pentapetalae</taxon>
        <taxon>rosids</taxon>
        <taxon>fabids</taxon>
        <taxon>Fabales</taxon>
        <taxon>Fabaceae</taxon>
        <taxon>Papilionoideae</taxon>
        <taxon>50 kb inversion clade</taxon>
        <taxon>NPAAA clade</taxon>
        <taxon>Hologalegina</taxon>
        <taxon>IRL clade</taxon>
        <taxon>Trifolieae</taxon>
        <taxon>Medicago</taxon>
    </lineage>
</organism>
<dbReference type="PANTHER" id="PTHR47723">
    <property type="entry name" value="OS05G0353850 PROTEIN"/>
    <property type="match status" value="1"/>
</dbReference>
<evidence type="ECO:0000313" key="1">
    <source>
        <dbReference type="EMBL" id="KEH41950.1"/>
    </source>
</evidence>
<sequence>MSGNLSSGKCIPFDRPLLDSFSVSAHHRQVSDIIPVIWKVPSPLWLKVNTDGSVIGNHAACGGLFRDHLGSLLGAFTCNLDIDSVFNLEVMGFIIALEFAALNGWTHL</sequence>
<protein>
    <submittedName>
        <fullName evidence="1 2">Uncharacterized protein</fullName>
    </submittedName>
</protein>
<evidence type="ECO:0000313" key="2">
    <source>
        <dbReference type="EnsemblPlants" id="KEH41950"/>
    </source>
</evidence>
<dbReference type="EnsemblPlants" id="KEH41950">
    <property type="protein sequence ID" value="KEH41950"/>
    <property type="gene ID" value="MTR_1g058030"/>
</dbReference>
<dbReference type="PANTHER" id="PTHR47723:SF23">
    <property type="entry name" value="REVERSE TRANSCRIPTASE-LIKE PROTEIN"/>
    <property type="match status" value="1"/>
</dbReference>
<gene>
    <name evidence="1" type="ordered locus">MTR_1g058030</name>
</gene>
<accession>A0A072VV38</accession>
<dbReference type="InterPro" id="IPR053151">
    <property type="entry name" value="RNase_H-like"/>
</dbReference>
<keyword evidence="3" id="KW-1185">Reference proteome</keyword>
<name>A0A072VV38_MEDTR</name>
<reference evidence="2" key="3">
    <citation type="submission" date="2015-04" db="UniProtKB">
        <authorList>
            <consortium name="EnsemblPlants"/>
        </authorList>
    </citation>
    <scope>IDENTIFICATION</scope>
    <source>
        <strain evidence="2">cv. Jemalong A17</strain>
    </source>
</reference>
<dbReference type="CDD" id="cd06222">
    <property type="entry name" value="RNase_H_like"/>
    <property type="match status" value="1"/>
</dbReference>
<dbReference type="HOGENOM" id="CLU_2162182_0_0_1"/>
<evidence type="ECO:0000313" key="3">
    <source>
        <dbReference type="Proteomes" id="UP000002051"/>
    </source>
</evidence>
<reference evidence="1 3" key="2">
    <citation type="journal article" date="2014" name="BMC Genomics">
        <title>An improved genome release (version Mt4.0) for the model legume Medicago truncatula.</title>
        <authorList>
            <person name="Tang H."/>
            <person name="Krishnakumar V."/>
            <person name="Bidwell S."/>
            <person name="Rosen B."/>
            <person name="Chan A."/>
            <person name="Zhou S."/>
            <person name="Gentzbittel L."/>
            <person name="Childs K.L."/>
            <person name="Yandell M."/>
            <person name="Gundlach H."/>
            <person name="Mayer K.F."/>
            <person name="Schwartz D.C."/>
            <person name="Town C.D."/>
        </authorList>
    </citation>
    <scope>GENOME REANNOTATION</scope>
    <source>
        <strain evidence="1">A17</strain>
        <strain evidence="2 3">cv. Jemalong A17</strain>
    </source>
</reference>